<gene>
    <name evidence="1" type="ORF">ACFOOR_09605</name>
</gene>
<reference evidence="2" key="1">
    <citation type="journal article" date="2019" name="Int. J. Syst. Evol. Microbiol.">
        <title>The Global Catalogue of Microorganisms (GCM) 10K type strain sequencing project: providing services to taxonomists for standard genome sequencing and annotation.</title>
        <authorList>
            <consortium name="The Broad Institute Genomics Platform"/>
            <consortium name="The Broad Institute Genome Sequencing Center for Infectious Disease"/>
            <person name="Wu L."/>
            <person name="Ma J."/>
        </authorList>
    </citation>
    <scope>NUCLEOTIDE SEQUENCE [LARGE SCALE GENOMIC DNA]</scope>
    <source>
        <strain evidence="2">KCTC 52487</strain>
    </source>
</reference>
<dbReference type="Proteomes" id="UP001595379">
    <property type="component" value="Unassembled WGS sequence"/>
</dbReference>
<dbReference type="Gene3D" id="1.25.40.290">
    <property type="entry name" value="ARM repeat domains"/>
    <property type="match status" value="1"/>
</dbReference>
<dbReference type="RefSeq" id="WP_343164153.1">
    <property type="nucleotide sequence ID" value="NZ_JBHRSV010000019.1"/>
</dbReference>
<protein>
    <submittedName>
        <fullName evidence="1">DNA alkylation repair protein</fullName>
    </submittedName>
</protein>
<accession>A0ABV6ZYA2</accession>
<sequence length="373" mass="41848">MEPLKNSLSPDLVGRIAAHVARHLDGFDRSDFVAAICAELPRLELKQRSQLITDHLHACLPQDLTKRFALIRAMLHPDQDAHSSGQSDDLGLRGWAMMPLGAVVGQHGVAAFDEGLDLLKEMTSRFSSEFDVRYFLLADQDRALGRIHEWVDDPNRHVRRLVSEGTRPRLPWAMRLPALMRDPRPILPLLEALRDDEDEYVRRSVANNLNDIAKDHPDLVASLTEDWLDGAGPARAKLLRHACRTLIKQGHPVALRAFGISAPQIETHSLQITQPGIRLGQTLDFSVTLRSTSATVQAVIIDYILHFRRANNTHSAKVFKWKKLTLAAGETIRLTRSHAIAPVTIRRYYPGSQALSLRINGKDTHGVEFMLET</sequence>
<dbReference type="InterPro" id="IPR014825">
    <property type="entry name" value="DNA_alkylation"/>
</dbReference>
<comment type="caution">
    <text evidence="1">The sequence shown here is derived from an EMBL/GenBank/DDBJ whole genome shotgun (WGS) entry which is preliminary data.</text>
</comment>
<name>A0ABV6ZYA2_9PROT</name>
<organism evidence="1 2">
    <name type="scientific">Hyphobacterium vulgare</name>
    <dbReference type="NCBI Taxonomy" id="1736751"/>
    <lineage>
        <taxon>Bacteria</taxon>
        <taxon>Pseudomonadati</taxon>
        <taxon>Pseudomonadota</taxon>
        <taxon>Alphaproteobacteria</taxon>
        <taxon>Maricaulales</taxon>
        <taxon>Maricaulaceae</taxon>
        <taxon>Hyphobacterium</taxon>
    </lineage>
</organism>
<proteinExistence type="predicted"/>
<dbReference type="InterPro" id="IPR021133">
    <property type="entry name" value="HEAT_type_2"/>
</dbReference>
<dbReference type="SUPFAM" id="SSF48371">
    <property type="entry name" value="ARM repeat"/>
    <property type="match status" value="1"/>
</dbReference>
<keyword evidence="2" id="KW-1185">Reference proteome</keyword>
<dbReference type="PROSITE" id="PS50077">
    <property type="entry name" value="HEAT_REPEAT"/>
    <property type="match status" value="1"/>
</dbReference>
<dbReference type="Pfam" id="PF08713">
    <property type="entry name" value="DNA_alkylation"/>
    <property type="match status" value="1"/>
</dbReference>
<evidence type="ECO:0000313" key="1">
    <source>
        <dbReference type="EMBL" id="MFC2926359.1"/>
    </source>
</evidence>
<dbReference type="InterPro" id="IPR016024">
    <property type="entry name" value="ARM-type_fold"/>
</dbReference>
<dbReference type="EMBL" id="JBHRSV010000019">
    <property type="protein sequence ID" value="MFC2926359.1"/>
    <property type="molecule type" value="Genomic_DNA"/>
</dbReference>
<evidence type="ECO:0000313" key="2">
    <source>
        <dbReference type="Proteomes" id="UP001595379"/>
    </source>
</evidence>